<sequence length="92" mass="10560">MSSFFYSWMGVVLFFIFFKIYHMLSFLLGLELLVLLLTYVLLSAGGLCDHAHLLIIFLSVSVCESILGMVLFIVFTRAYGKDYLFALNILEF</sequence>
<geneLocation type="mitochondrion" evidence="2"/>
<gene>
    <name evidence="2" type="primary">ND4L</name>
</gene>
<evidence type="ECO:0000256" key="1">
    <source>
        <dbReference type="SAM" id="Phobius"/>
    </source>
</evidence>
<keyword evidence="2" id="KW-0496">Mitochondrion</keyword>
<keyword evidence="1" id="KW-1133">Transmembrane helix</keyword>
<reference evidence="2" key="1">
    <citation type="submission" date="2013-12" db="EMBL/GenBank/DDBJ databases">
        <authorList>
            <person name="Schubert J."/>
        </authorList>
    </citation>
    <scope>NUCLEOTIDE SEQUENCE</scope>
</reference>
<dbReference type="AlphaFoldDB" id="A0A0K0KA18"/>
<protein>
    <submittedName>
        <fullName evidence="2">NADH dehydogenase subunit 4L</fullName>
    </submittedName>
</protein>
<dbReference type="Gene3D" id="1.10.287.3510">
    <property type="match status" value="1"/>
</dbReference>
<keyword evidence="1" id="KW-0812">Transmembrane</keyword>
<accession>A0A0K0KA18</accession>
<organism evidence="2">
    <name type="scientific">Pseudobiotus spinifer</name>
    <dbReference type="NCBI Taxonomy" id="1477120"/>
    <lineage>
        <taxon>Eukaryota</taxon>
        <taxon>Metazoa</taxon>
        <taxon>Ecdysozoa</taxon>
        <taxon>Tardigrada</taxon>
        <taxon>Eutardigrada</taxon>
        <taxon>Parachela</taxon>
        <taxon>Isohypsibioidea</taxon>
        <taxon>Doryphoribiidae</taxon>
        <taxon>Pseudobiotus</taxon>
    </lineage>
</organism>
<feature type="transmembrane region" description="Helical" evidence="1">
    <location>
        <begin position="6"/>
        <end position="21"/>
    </location>
</feature>
<keyword evidence="1" id="KW-0472">Membrane</keyword>
<feature type="transmembrane region" description="Helical" evidence="1">
    <location>
        <begin position="28"/>
        <end position="47"/>
    </location>
</feature>
<evidence type="ECO:0000313" key="2">
    <source>
        <dbReference type="EMBL" id="AHZ34684.1"/>
    </source>
</evidence>
<feature type="transmembrane region" description="Helical" evidence="1">
    <location>
        <begin position="53"/>
        <end position="75"/>
    </location>
</feature>
<proteinExistence type="predicted"/>
<name>A0A0K0KA18_9BILA</name>
<dbReference type="EMBL" id="KF938944">
    <property type="protein sequence ID" value="AHZ34684.1"/>
    <property type="molecule type" value="Genomic_DNA"/>
</dbReference>